<feature type="transmembrane region" description="Helical" evidence="4">
    <location>
        <begin position="27"/>
        <end position="53"/>
    </location>
</feature>
<evidence type="ECO:0000313" key="6">
    <source>
        <dbReference type="Proteomes" id="UP000042738"/>
    </source>
</evidence>
<feature type="transmembrane region" description="Helical" evidence="4">
    <location>
        <begin position="357"/>
        <end position="379"/>
    </location>
</feature>
<dbReference type="GO" id="GO:0022857">
    <property type="term" value="F:transmembrane transporter activity"/>
    <property type="evidence" value="ECO:0007669"/>
    <property type="project" value="InterPro"/>
</dbReference>
<name>A0A7D5STE6_9GAMM</name>
<gene>
    <name evidence="5" type="ORF">SYMBAF_00105</name>
</gene>
<evidence type="ECO:0000256" key="4">
    <source>
        <dbReference type="SAM" id="Phobius"/>
    </source>
</evidence>
<dbReference type="Gene3D" id="1.20.1250.20">
    <property type="entry name" value="MFS general substrate transporter like domains"/>
    <property type="match status" value="1"/>
</dbReference>
<organism evidence="5 6">
    <name type="scientific">Serratia symbiotica</name>
    <dbReference type="NCBI Taxonomy" id="138074"/>
    <lineage>
        <taxon>Bacteria</taxon>
        <taxon>Pseudomonadati</taxon>
        <taxon>Pseudomonadota</taxon>
        <taxon>Gammaproteobacteria</taxon>
        <taxon>Enterobacterales</taxon>
        <taxon>Yersiniaceae</taxon>
        <taxon>Serratia</taxon>
    </lineage>
</organism>
<sequence length="425" mass="47842">MTIDPEIKKLLHSCSAMNAIRMATGSFHVFFLFSMGVSISEIAILQMVFSISIFVFELPTGILGDKLGVKQNVILSCFFYALFFPLCTFAPNMYLLVMAEVCYALGACFFSGADSTWIKGLVDRLPGESRESNIYHHYMSYVREVNALMNSVSGVIGVIIVVLIGNYSAAYYLCGASFIFLVFAFSKIDSVSEKKYVQNIKEKFNVYLHTKNALQLLVSTKVGIYYILICGLVVAAMQPVFHFWQPFILNQNELLNNATKNQEIVILGGCFFSYSFIKYLFNRYFMKTLLTRYNPMKITLLATIFAAISMLTLILIKGQWLPIVIFTMFHSFFSVPMSQFDSEFFKHLNNNNNSNTVLSIVSLLARVFGIVSLLIIGVMAKSLPLSSAFVFSFICILSVIPVTIAWIRYIDKNEENKDGIIGVAE</sequence>
<dbReference type="InterPro" id="IPR011701">
    <property type="entry name" value="MFS"/>
</dbReference>
<evidence type="ECO:0000313" key="5">
    <source>
        <dbReference type="EMBL" id="QLH64215.1"/>
    </source>
</evidence>
<evidence type="ECO:0000256" key="2">
    <source>
        <dbReference type="ARBA" id="ARBA00022989"/>
    </source>
</evidence>
<feature type="transmembrane region" description="Helical" evidence="4">
    <location>
        <begin position="385"/>
        <end position="407"/>
    </location>
</feature>
<dbReference type="EMBL" id="CP050855">
    <property type="protein sequence ID" value="QLH64215.1"/>
    <property type="molecule type" value="Genomic_DNA"/>
</dbReference>
<feature type="transmembrane region" description="Helical" evidence="4">
    <location>
        <begin position="320"/>
        <end position="337"/>
    </location>
</feature>
<keyword evidence="3 4" id="KW-0472">Membrane</keyword>
<feature type="transmembrane region" description="Helical" evidence="4">
    <location>
        <begin position="73"/>
        <end position="97"/>
    </location>
</feature>
<dbReference type="AlphaFoldDB" id="A0A7D5STE6"/>
<proteinExistence type="predicted"/>
<dbReference type="InterPro" id="IPR036259">
    <property type="entry name" value="MFS_trans_sf"/>
</dbReference>
<dbReference type="PANTHER" id="PTHR23530">
    <property type="entry name" value="TRANSPORT PROTEIN-RELATED"/>
    <property type="match status" value="1"/>
</dbReference>
<protein>
    <submittedName>
        <fullName evidence="5">MFS transporter</fullName>
    </submittedName>
</protein>
<dbReference type="Pfam" id="PF07690">
    <property type="entry name" value="MFS_1"/>
    <property type="match status" value="1"/>
</dbReference>
<reference evidence="5 6" key="1">
    <citation type="journal article" date="2014" name="Genome Announc.">
        <title>Whole-Genome Sequence of Serratia symbiotica Strain CWBI-2.3T, a Free-Living Symbiont of the Black Bean Aphid Aphis fabae.</title>
        <authorList>
            <person name="Foray V."/>
            <person name="Grigorescu A.S."/>
            <person name="Sabri A."/>
            <person name="Haubruge E."/>
            <person name="Lognay G."/>
            <person name="Francis F."/>
            <person name="Fauconnier M.L."/>
            <person name="Hance T."/>
            <person name="Thonart P."/>
        </authorList>
    </citation>
    <scope>NUCLEOTIDE SEQUENCE [LARGE SCALE GENOMIC DNA]</scope>
    <source>
        <strain evidence="5">CWBI-2.3</strain>
    </source>
</reference>
<evidence type="ECO:0000256" key="3">
    <source>
        <dbReference type="ARBA" id="ARBA00023136"/>
    </source>
</evidence>
<feature type="transmembrane region" description="Helical" evidence="4">
    <location>
        <begin position="145"/>
        <end position="164"/>
    </location>
</feature>
<dbReference type="InterPro" id="IPR053160">
    <property type="entry name" value="MFS_DHA3_Transporter"/>
</dbReference>
<feature type="transmembrane region" description="Helical" evidence="4">
    <location>
        <begin position="264"/>
        <end position="281"/>
    </location>
</feature>
<feature type="transmembrane region" description="Helical" evidence="4">
    <location>
        <begin position="224"/>
        <end position="244"/>
    </location>
</feature>
<keyword evidence="2 4" id="KW-1133">Transmembrane helix</keyword>
<accession>A0A7D5STE6</accession>
<dbReference type="SUPFAM" id="SSF103473">
    <property type="entry name" value="MFS general substrate transporter"/>
    <property type="match status" value="1"/>
</dbReference>
<dbReference type="CDD" id="cd06174">
    <property type="entry name" value="MFS"/>
    <property type="match status" value="1"/>
</dbReference>
<dbReference type="Proteomes" id="UP000042738">
    <property type="component" value="Chromosome"/>
</dbReference>
<feature type="transmembrane region" description="Helical" evidence="4">
    <location>
        <begin position="170"/>
        <end position="188"/>
    </location>
</feature>
<evidence type="ECO:0000256" key="1">
    <source>
        <dbReference type="ARBA" id="ARBA00022692"/>
    </source>
</evidence>
<keyword evidence="1 4" id="KW-0812">Transmembrane</keyword>
<dbReference type="PANTHER" id="PTHR23530:SF1">
    <property type="entry name" value="PERMEASE, MAJOR FACILITATOR SUPERFAMILY-RELATED"/>
    <property type="match status" value="1"/>
</dbReference>
<feature type="transmembrane region" description="Helical" evidence="4">
    <location>
        <begin position="293"/>
        <end position="314"/>
    </location>
</feature>